<comment type="caution">
    <text evidence="4">The sequence shown here is derived from an EMBL/GenBank/DDBJ whole genome shotgun (WGS) entry which is preliminary data.</text>
</comment>
<dbReference type="EMBL" id="SJSM01000002">
    <property type="protein sequence ID" value="TCC98850.1"/>
    <property type="molecule type" value="Genomic_DNA"/>
</dbReference>
<feature type="domain" description="Protein FecR C-terminal" evidence="3">
    <location>
        <begin position="323"/>
        <end position="391"/>
    </location>
</feature>
<feature type="transmembrane region" description="Helical" evidence="1">
    <location>
        <begin position="80"/>
        <end position="101"/>
    </location>
</feature>
<dbReference type="PANTHER" id="PTHR30273:SF2">
    <property type="entry name" value="PROTEIN FECR"/>
    <property type="match status" value="1"/>
</dbReference>
<dbReference type="InterPro" id="IPR032508">
    <property type="entry name" value="FecR_C"/>
</dbReference>
<dbReference type="Gene3D" id="2.60.120.1440">
    <property type="match status" value="1"/>
</dbReference>
<evidence type="ECO:0000259" key="2">
    <source>
        <dbReference type="Pfam" id="PF04773"/>
    </source>
</evidence>
<dbReference type="InterPro" id="IPR006860">
    <property type="entry name" value="FecR"/>
</dbReference>
<dbReference type="Gene3D" id="3.55.50.30">
    <property type="match status" value="1"/>
</dbReference>
<evidence type="ECO:0000256" key="1">
    <source>
        <dbReference type="SAM" id="Phobius"/>
    </source>
</evidence>
<dbReference type="GO" id="GO:0016989">
    <property type="term" value="F:sigma factor antagonist activity"/>
    <property type="evidence" value="ECO:0007669"/>
    <property type="project" value="TreeGrafter"/>
</dbReference>
<reference evidence="4 5" key="1">
    <citation type="submission" date="2019-02" db="EMBL/GenBank/DDBJ databases">
        <title>Pedobacter sp. RP-3-8 sp. nov., isolated from Arctic soil.</title>
        <authorList>
            <person name="Dahal R.H."/>
        </authorList>
    </citation>
    <scope>NUCLEOTIDE SEQUENCE [LARGE SCALE GENOMIC DNA]</scope>
    <source>
        <strain evidence="4 5">RP-3-8</strain>
    </source>
</reference>
<dbReference type="AlphaFoldDB" id="A0A4R0NEI5"/>
<gene>
    <name evidence="4" type="ORF">EZ444_06120</name>
</gene>
<keyword evidence="5" id="KW-1185">Reference proteome</keyword>
<dbReference type="Pfam" id="PF04773">
    <property type="entry name" value="FecR"/>
    <property type="match status" value="1"/>
</dbReference>
<dbReference type="Proteomes" id="UP000291117">
    <property type="component" value="Unassembled WGS sequence"/>
</dbReference>
<keyword evidence="1" id="KW-0812">Transmembrane</keyword>
<proteinExistence type="predicted"/>
<dbReference type="PANTHER" id="PTHR30273">
    <property type="entry name" value="PERIPLASMIC SIGNAL SENSOR AND SIGMA FACTOR ACTIVATOR FECR-RELATED"/>
    <property type="match status" value="1"/>
</dbReference>
<organism evidence="4 5">
    <name type="scientific">Pedobacter hiemivivus</name>
    <dbReference type="NCBI Taxonomy" id="2530454"/>
    <lineage>
        <taxon>Bacteria</taxon>
        <taxon>Pseudomonadati</taxon>
        <taxon>Bacteroidota</taxon>
        <taxon>Sphingobacteriia</taxon>
        <taxon>Sphingobacteriales</taxon>
        <taxon>Sphingobacteriaceae</taxon>
        <taxon>Pedobacter</taxon>
    </lineage>
</organism>
<dbReference type="FunFam" id="2.60.120.1440:FF:000001">
    <property type="entry name" value="Putative anti-sigma factor"/>
    <property type="match status" value="1"/>
</dbReference>
<dbReference type="OrthoDB" id="1099963at2"/>
<sequence length="392" mass="43170">MNNEEVKGLAKKFLAGKATTEDKSKLHSWSALNADDEPEVVFTSKPENAEDVKSRLFDRIQSKINTGDQPIYERSIGTRLWYRTVAAAAILLIIGTPAYLYNAGSLFKDDLADAKHIAIGKNTAILTLANGKQINLSDAVNGKLADESGISINKTSDGQLVYEVKGAAGRGDENRLNKISTPKGGQYQVVLPDGSKVWLNAASSIKFPSDFVGLNQRKVQLIGEAYFEVAKDKSHPFIVQTDKQEVEVLGTHFNVNAYSDEELTKTTLLEGSVRVSLDGNSNAVHVTNAFVILKPGQQAVLADGPIKINQADTEEAVAWKNGYFKFNSESLSSIMRKLSRWYDVEVVYKGEISKDRFGGTISRYKNVADVLEMLESTKLVKFKVEGRRIIVM</sequence>
<dbReference type="Pfam" id="PF16344">
    <property type="entry name" value="FecR_C"/>
    <property type="match status" value="1"/>
</dbReference>
<evidence type="ECO:0000313" key="4">
    <source>
        <dbReference type="EMBL" id="TCC98850.1"/>
    </source>
</evidence>
<dbReference type="RefSeq" id="WP_131607830.1">
    <property type="nucleotide sequence ID" value="NZ_SJSM01000002.1"/>
</dbReference>
<protein>
    <submittedName>
        <fullName evidence="4">DUF4974 domain-containing protein</fullName>
    </submittedName>
</protein>
<evidence type="ECO:0000313" key="5">
    <source>
        <dbReference type="Proteomes" id="UP000291117"/>
    </source>
</evidence>
<feature type="domain" description="FecR protein" evidence="2">
    <location>
        <begin position="178"/>
        <end position="274"/>
    </location>
</feature>
<dbReference type="InterPro" id="IPR012373">
    <property type="entry name" value="Ferrdict_sens_TM"/>
</dbReference>
<keyword evidence="1" id="KW-1133">Transmembrane helix</keyword>
<name>A0A4R0NEI5_9SPHI</name>
<keyword evidence="1" id="KW-0472">Membrane</keyword>
<accession>A0A4R0NEI5</accession>
<evidence type="ECO:0000259" key="3">
    <source>
        <dbReference type="Pfam" id="PF16344"/>
    </source>
</evidence>